<dbReference type="PRINTS" id="PR00765">
    <property type="entry name" value="CRBOXYPTASEA"/>
</dbReference>
<dbReference type="SUPFAM" id="SSF53187">
    <property type="entry name" value="Zn-dependent exopeptidases"/>
    <property type="match status" value="2"/>
</dbReference>
<evidence type="ECO:0000313" key="13">
    <source>
        <dbReference type="Proteomes" id="UP001642483"/>
    </source>
</evidence>
<protein>
    <recommendedName>
        <fullName evidence="11">Peptidase M14 domain-containing protein</fullName>
    </recommendedName>
</protein>
<dbReference type="PROSITE" id="PS00132">
    <property type="entry name" value="CARBOXYPEPT_ZN_1"/>
    <property type="match status" value="2"/>
</dbReference>
<dbReference type="InterPro" id="IPR050753">
    <property type="entry name" value="Peptidase_M14_domain"/>
</dbReference>
<evidence type="ECO:0000256" key="4">
    <source>
        <dbReference type="ARBA" id="ARBA00022723"/>
    </source>
</evidence>
<evidence type="ECO:0000256" key="9">
    <source>
        <dbReference type="PROSITE-ProRule" id="PRU01379"/>
    </source>
</evidence>
<evidence type="ECO:0000256" key="2">
    <source>
        <dbReference type="ARBA" id="ARBA00005988"/>
    </source>
</evidence>
<keyword evidence="8" id="KW-0325">Glycoprotein</keyword>
<dbReference type="PANTHER" id="PTHR11532">
    <property type="entry name" value="PROTEASE M14 CARBOXYPEPTIDASE"/>
    <property type="match status" value="1"/>
</dbReference>
<evidence type="ECO:0000256" key="10">
    <source>
        <dbReference type="SAM" id="Phobius"/>
    </source>
</evidence>
<proteinExistence type="inferred from homology"/>
<dbReference type="InterPro" id="IPR057247">
    <property type="entry name" value="CARBOXYPEPT_ZN_2"/>
</dbReference>
<keyword evidence="13" id="KW-1185">Reference proteome</keyword>
<evidence type="ECO:0000259" key="11">
    <source>
        <dbReference type="PROSITE" id="PS52035"/>
    </source>
</evidence>
<gene>
    <name evidence="12" type="ORF">CVLEPA_LOCUS16708</name>
</gene>
<dbReference type="EMBL" id="CAWYQH010000100">
    <property type="protein sequence ID" value="CAK8685594.1"/>
    <property type="molecule type" value="Genomic_DNA"/>
</dbReference>
<keyword evidence="10" id="KW-1133">Transmembrane helix</keyword>
<evidence type="ECO:0000256" key="7">
    <source>
        <dbReference type="ARBA" id="ARBA00023049"/>
    </source>
</evidence>
<dbReference type="InterPro" id="IPR057246">
    <property type="entry name" value="CARBOXYPEPT_ZN_1"/>
</dbReference>
<dbReference type="CDD" id="cd11308">
    <property type="entry name" value="Peptidase_M14NE-CP-C_like"/>
    <property type="match status" value="2"/>
</dbReference>
<keyword evidence="10" id="KW-0812">Transmembrane</keyword>
<dbReference type="SUPFAM" id="SSF49464">
    <property type="entry name" value="Carboxypeptidase regulatory domain-like"/>
    <property type="match status" value="2"/>
</dbReference>
<dbReference type="PROSITE" id="PS52035">
    <property type="entry name" value="PEPTIDASE_M14"/>
    <property type="match status" value="2"/>
</dbReference>
<dbReference type="Proteomes" id="UP001642483">
    <property type="component" value="Unassembled WGS sequence"/>
</dbReference>
<keyword evidence="10" id="KW-0472">Membrane</keyword>
<dbReference type="Pfam" id="PF13620">
    <property type="entry name" value="CarboxypepD_reg"/>
    <property type="match status" value="2"/>
</dbReference>
<feature type="domain" description="Peptidase M14" evidence="11">
    <location>
        <begin position="50"/>
        <end position="344"/>
    </location>
</feature>
<dbReference type="SMART" id="SM00631">
    <property type="entry name" value="Zn_pept"/>
    <property type="match status" value="2"/>
</dbReference>
<dbReference type="PANTHER" id="PTHR11532:SF73">
    <property type="entry name" value="CARBOXYPEPTIDASE D"/>
    <property type="match status" value="1"/>
</dbReference>
<evidence type="ECO:0000313" key="12">
    <source>
        <dbReference type="EMBL" id="CAK8685594.1"/>
    </source>
</evidence>
<dbReference type="CDD" id="cd03858">
    <property type="entry name" value="M14_CP_N-E_like"/>
    <property type="match status" value="1"/>
</dbReference>
<evidence type="ECO:0000256" key="1">
    <source>
        <dbReference type="ARBA" id="ARBA00001947"/>
    </source>
</evidence>
<evidence type="ECO:0000256" key="5">
    <source>
        <dbReference type="ARBA" id="ARBA00022801"/>
    </source>
</evidence>
<feature type="domain" description="Peptidase M14" evidence="11">
    <location>
        <begin position="475"/>
        <end position="768"/>
    </location>
</feature>
<keyword evidence="7" id="KW-0645">Protease</keyword>
<evidence type="ECO:0000256" key="3">
    <source>
        <dbReference type="ARBA" id="ARBA00022645"/>
    </source>
</evidence>
<feature type="active site" description="Proton donor/acceptor" evidence="9">
    <location>
        <position position="738"/>
    </location>
</feature>
<dbReference type="Pfam" id="PF00246">
    <property type="entry name" value="Peptidase_M14"/>
    <property type="match status" value="2"/>
</dbReference>
<keyword evidence="4" id="KW-0479">Metal-binding</keyword>
<comment type="cofactor">
    <cofactor evidence="1">
        <name>Zn(2+)</name>
        <dbReference type="ChEBI" id="CHEBI:29105"/>
    </cofactor>
</comment>
<organism evidence="12 13">
    <name type="scientific">Clavelina lepadiformis</name>
    <name type="common">Light-bulb sea squirt</name>
    <name type="synonym">Ascidia lepadiformis</name>
    <dbReference type="NCBI Taxonomy" id="159417"/>
    <lineage>
        <taxon>Eukaryota</taxon>
        <taxon>Metazoa</taxon>
        <taxon>Chordata</taxon>
        <taxon>Tunicata</taxon>
        <taxon>Ascidiacea</taxon>
        <taxon>Aplousobranchia</taxon>
        <taxon>Clavelinidae</taxon>
        <taxon>Clavelina</taxon>
    </lineage>
</organism>
<dbReference type="InterPro" id="IPR000834">
    <property type="entry name" value="Peptidase_M14"/>
</dbReference>
<sequence>MLLLVIKQYITAFVTVLFVLATVKASIAESGVNQNHDNDIMTDGMLNFSSYHHYDNLVALFQNLATKNPYYARVGSLGTSVEGRDLLYLEITDNVAAKSIGRPKVKYVGNMHGDETVGRQLIIYLSQYLLSEHPHDERLHNILTSIRLFLLPSMNPDGFEHSVEGNCHTHGPYQRENAHKVDLNRNFPDQFDSALKSRNKVFQPETQALMQWITTNKFLLSINFHAGSEVASYPYDDSAKHGFKINSQAPDDEFFKLMAHTYANAHPTMHQNNRKCNEDFFSDGITNGAFWYDVPGGMQDYNYLHGDCMEITVELTCCKYPMASVLETEWVKNKEALLQTLELANIGVRGFVTDVVTNEPIANAKISVDEIDKSMTSDEFGAYWRLLIPGSYTLRVSKEGYDTSQPLLIVVPEEGHIVRNITLQSPGFVETDHIQTTDNMPTTKSFDLTTVSFDGDAVSDNDVAIIEEQDPTEFVHHNHEALTTFLIHFSELYPEITRLYSVGKSISGKDLWVMEISDNPGVHEPGEPEFKYIANMHGNEVVGRELLLNLIEYLCVNYAKIESVTQRVDNIRIHLMPTMNPDGYAKAREGDVSGVYGRSNLHGVDLNRNFPDQFYGQKLKQEPETKAIINWMKEIPFVMSANMHGGSLVANYPYDERNPNKKHAGSHYSKTPDDDVFIAISKAYSEAHKKMHTGRPCPERERSYFEKGITNGAQWYEIYGSMQDWNYVYTNCFEITLELGCVKYPMEADLKAYWDDNKHAMLAYIDEVHKGITGFVKDSNGKVLPEATISVEERNHDVKSASDGDYWRLLEPGSYRVTASLQGYSSDTHNIVVRNGYATVLNFSLQVSDPFLPSSIDKLIATSTSTQLINTLSWKLPSGIVVAAAVTTMSCFILIAVLLRFVCCKRCCNKQGFHRLDQNISRPAQKAEPYYDDLPNILAARNEYHDESSSEDETVVYISR</sequence>
<accession>A0ABP0G494</accession>
<feature type="transmembrane region" description="Helical" evidence="10">
    <location>
        <begin position="880"/>
        <end position="903"/>
    </location>
</feature>
<dbReference type="Gene3D" id="3.40.630.10">
    <property type="entry name" value="Zn peptidases"/>
    <property type="match status" value="2"/>
</dbReference>
<dbReference type="InterPro" id="IPR008969">
    <property type="entry name" value="CarboxyPept-like_regulatory"/>
</dbReference>
<comment type="similarity">
    <text evidence="2 9">Belongs to the peptidase M14 family.</text>
</comment>
<comment type="caution">
    <text evidence="12">The sequence shown here is derived from an EMBL/GenBank/DDBJ whole genome shotgun (WGS) entry which is preliminary data.</text>
</comment>
<feature type="active site" description="Proton donor/acceptor" evidence="9">
    <location>
        <position position="314"/>
    </location>
</feature>
<name>A0ABP0G494_CLALP</name>
<keyword evidence="7" id="KW-0482">Metalloprotease</keyword>
<keyword evidence="3" id="KW-0121">Carboxypeptidase</keyword>
<evidence type="ECO:0000256" key="6">
    <source>
        <dbReference type="ARBA" id="ARBA00022833"/>
    </source>
</evidence>
<dbReference type="PROSITE" id="PS00133">
    <property type="entry name" value="CARBOXYPEPT_ZN_2"/>
    <property type="match status" value="2"/>
</dbReference>
<keyword evidence="5" id="KW-0378">Hydrolase</keyword>
<evidence type="ECO:0000256" key="8">
    <source>
        <dbReference type="ARBA" id="ARBA00023180"/>
    </source>
</evidence>
<reference evidence="12 13" key="1">
    <citation type="submission" date="2024-02" db="EMBL/GenBank/DDBJ databases">
        <authorList>
            <person name="Daric V."/>
            <person name="Darras S."/>
        </authorList>
    </citation>
    <scope>NUCLEOTIDE SEQUENCE [LARGE SCALE GENOMIC DNA]</scope>
</reference>
<dbReference type="Gene3D" id="2.60.40.1120">
    <property type="entry name" value="Carboxypeptidase-like, regulatory domain"/>
    <property type="match status" value="2"/>
</dbReference>
<keyword evidence="6" id="KW-0862">Zinc</keyword>